<dbReference type="Proteomes" id="UP000646579">
    <property type="component" value="Unassembled WGS sequence"/>
</dbReference>
<protein>
    <submittedName>
        <fullName evidence="1">Uncharacterized protein</fullName>
    </submittedName>
</protein>
<accession>A0A918S1D5</accession>
<dbReference type="AlphaFoldDB" id="A0A918S1D5"/>
<gene>
    <name evidence="1" type="ORF">GCM10007989_13380</name>
</gene>
<comment type="caution">
    <text evidence="1">The sequence shown here is derived from an EMBL/GenBank/DDBJ whole genome shotgun (WGS) entry which is preliminary data.</text>
</comment>
<dbReference type="EMBL" id="BMZE01000001">
    <property type="protein sequence ID" value="GHA19213.1"/>
    <property type="molecule type" value="Genomic_DNA"/>
</dbReference>
<reference evidence="1" key="1">
    <citation type="journal article" date="2014" name="Int. J. Syst. Evol. Microbiol.">
        <title>Complete genome sequence of Corynebacterium casei LMG S-19264T (=DSM 44701T), isolated from a smear-ripened cheese.</title>
        <authorList>
            <consortium name="US DOE Joint Genome Institute (JGI-PGF)"/>
            <person name="Walter F."/>
            <person name="Albersmeier A."/>
            <person name="Kalinowski J."/>
            <person name="Ruckert C."/>
        </authorList>
    </citation>
    <scope>NUCLEOTIDE SEQUENCE</scope>
    <source>
        <strain evidence="1">KCTC 32437</strain>
    </source>
</reference>
<proteinExistence type="predicted"/>
<keyword evidence="2" id="KW-1185">Reference proteome</keyword>
<organism evidence="1 2">
    <name type="scientific">Devosia pacifica</name>
    <dbReference type="NCBI Taxonomy" id="1335967"/>
    <lineage>
        <taxon>Bacteria</taxon>
        <taxon>Pseudomonadati</taxon>
        <taxon>Pseudomonadota</taxon>
        <taxon>Alphaproteobacteria</taxon>
        <taxon>Hyphomicrobiales</taxon>
        <taxon>Devosiaceae</taxon>
        <taxon>Devosia</taxon>
    </lineage>
</organism>
<sequence>MRIGGDALVERRTLETLVSRLISEARLRGHPLTVDPAGFWPAWLGFINGNVMLEEAQDARRLSYPQEVESAMAASLAPIELYAASEPRETHAVSGLEPELSGESKLSKVRQAFLEQRRLADGDGRAEEDIGIVVQFLIDFLGDKPIGKTVAADFLRIENALPRVPHPHGVPKEHQVSLYARWRYAEENGWDGLKAISKTRLRNGWHRGLQAFFGWARDKGIYSGPEYVFRLTGKENREEQERDAWRPEEILSFSACRYSPAVRVLPIIGARQISCSKRTVLGVPADLFHWHAPLRNRQTAH</sequence>
<reference evidence="1" key="2">
    <citation type="submission" date="2020-09" db="EMBL/GenBank/DDBJ databases">
        <authorList>
            <person name="Sun Q."/>
            <person name="Kim S."/>
        </authorList>
    </citation>
    <scope>NUCLEOTIDE SEQUENCE</scope>
    <source>
        <strain evidence="1">KCTC 32437</strain>
    </source>
</reference>
<name>A0A918S1D5_9HYPH</name>
<evidence type="ECO:0000313" key="1">
    <source>
        <dbReference type="EMBL" id="GHA19213.1"/>
    </source>
</evidence>
<evidence type="ECO:0000313" key="2">
    <source>
        <dbReference type="Proteomes" id="UP000646579"/>
    </source>
</evidence>